<dbReference type="GO" id="GO:0005737">
    <property type="term" value="C:cytoplasm"/>
    <property type="evidence" value="ECO:0007669"/>
    <property type="project" value="TreeGrafter"/>
</dbReference>
<dbReference type="GO" id="GO:0044550">
    <property type="term" value="P:secondary metabolite biosynthetic process"/>
    <property type="evidence" value="ECO:0007669"/>
    <property type="project" value="TreeGrafter"/>
</dbReference>
<reference evidence="4 5" key="1">
    <citation type="submission" date="2018-02" db="EMBL/GenBank/DDBJ databases">
        <title>Bacteriophage NCPPB3778 and a type I-E CRISPR drive the evolution of the US Biological Select Agent, Rathayibacter toxicus.</title>
        <authorList>
            <person name="Davis E.W.II."/>
            <person name="Tabima J.F."/>
            <person name="Weisberg A.J."/>
            <person name="Lopes L.D."/>
            <person name="Wiseman M.S."/>
            <person name="Wiseman M.S."/>
            <person name="Pupko T."/>
            <person name="Belcher M.S."/>
            <person name="Sechler A.J."/>
            <person name="Tancos M.A."/>
            <person name="Schroeder B.K."/>
            <person name="Murray T.D."/>
            <person name="Luster D.G."/>
            <person name="Schneider W.L."/>
            <person name="Rogers E."/>
            <person name="Andreote F.D."/>
            <person name="Grunwald N.J."/>
            <person name="Putnam M.L."/>
            <person name="Chang J.H."/>
        </authorList>
    </citation>
    <scope>NUCLEOTIDE SEQUENCE [LARGE SCALE GENOMIC DNA]</scope>
    <source>
        <strain evidence="4 5">FH99</strain>
    </source>
</reference>
<dbReference type="SUPFAM" id="SSF47336">
    <property type="entry name" value="ACP-like"/>
    <property type="match status" value="1"/>
</dbReference>
<dbReference type="EMBL" id="PSWU01000007">
    <property type="protein sequence ID" value="PPI15206.1"/>
    <property type="molecule type" value="Genomic_DNA"/>
</dbReference>
<dbReference type="SUPFAM" id="SSF56801">
    <property type="entry name" value="Acetyl-CoA synthetase-like"/>
    <property type="match status" value="1"/>
</dbReference>
<evidence type="ECO:0000256" key="2">
    <source>
        <dbReference type="SAM" id="MobiDB-lite"/>
    </source>
</evidence>
<dbReference type="Gene3D" id="3.40.50.12780">
    <property type="entry name" value="N-terminal domain of ligase-like"/>
    <property type="match status" value="1"/>
</dbReference>
<name>A0A2S5Y6W7_9MICO</name>
<dbReference type="InterPro" id="IPR045851">
    <property type="entry name" value="AMP-bd_C_sf"/>
</dbReference>
<comment type="caution">
    <text evidence="4">The sequence shown here is derived from an EMBL/GenBank/DDBJ whole genome shotgun (WGS) entry which is preliminary data.</text>
</comment>
<feature type="region of interest" description="Disordered" evidence="2">
    <location>
        <begin position="450"/>
        <end position="476"/>
    </location>
</feature>
<proteinExistence type="predicted"/>
<feature type="domain" description="Carrier" evidence="3">
    <location>
        <begin position="471"/>
        <end position="546"/>
    </location>
</feature>
<dbReference type="PANTHER" id="PTHR45527:SF1">
    <property type="entry name" value="FATTY ACID SYNTHASE"/>
    <property type="match status" value="1"/>
</dbReference>
<evidence type="ECO:0000313" key="5">
    <source>
        <dbReference type="Proteomes" id="UP000237966"/>
    </source>
</evidence>
<dbReference type="Pfam" id="PF13193">
    <property type="entry name" value="AMP-binding_C"/>
    <property type="match status" value="1"/>
</dbReference>
<dbReference type="InterPro" id="IPR009081">
    <property type="entry name" value="PP-bd_ACP"/>
</dbReference>
<dbReference type="InterPro" id="IPR025110">
    <property type="entry name" value="AMP-bd_C"/>
</dbReference>
<dbReference type="OrthoDB" id="2472181at2"/>
<dbReference type="Pfam" id="PF00668">
    <property type="entry name" value="Condensation"/>
    <property type="match status" value="1"/>
</dbReference>
<dbReference type="GO" id="GO:0043041">
    <property type="term" value="P:amino acid activation for nonribosomal peptide biosynthetic process"/>
    <property type="evidence" value="ECO:0007669"/>
    <property type="project" value="TreeGrafter"/>
</dbReference>
<dbReference type="InterPro" id="IPR036736">
    <property type="entry name" value="ACP-like_sf"/>
</dbReference>
<sequence length="981" mass="109686">MDHLVQLVSDAAGRFAERVAVETPDRSVTYRQLHAEAVTAAELLRARKARTVAAEGERDDLLIAFVLGAMIAECTLVLLDPAQPATRREQMMISVGADLHVVLAGRVLDLKDRDVASPRSAGDYVFFTSGTTGQPKAISGRWTSVAHFVSWQTATFRIGPGDRSAQLTGVSFDVFLRDILTPLISGATICIPPQSLGGSTSAVLPWLVEARISVIHAVPSLASRWLASPSWDRTASSSLRLTFFAGEPLTGTVVQRWREVHPQSMVVNLYGPTETTLAKFFHVLDERPGPGIQPVGTPLPLTRAQIVDGEIWITTAHGTNGYLTADPSTDTAFVTDDEETLWYRTGDLGRIDDGVLWVLGRADLQVKINGNRIEPEGVAAVLSEHPAIAHAAVVPWRRADDTYYLAAYYTTTDADLSSGQLVEWLSERLPTAHVPSVFSALSDLPTTANGKVNRRALPEPGVDRTGQAEVAPRSDREEQVLTEFRAVLNDDRVHMHSDFFAHGGTSLEAVELSVRLQTVTRRAWLMSDVYRLRTPLALAEDVDHRPLADWLAIPRRDTLPTVTGLSPQQRRYRNVYLPRENRSWSNMVALFPLPDEHEADSVEAALRVVVGRHDSLRAEFHTGPENKIFQHYAATVPIDLRVVDVTGEKQDQLTQVERLRLTEANSIIDIAQRPLFRTTLIRYQDGRRSLLWNVHHMVSDGYSQRLLQDELLHLLNGHPVSDLPALAISYRDYIVWAQEFAAEFTESQSAWWREVYARPYQRPLLSQRENIAHGAEGIAYQFPLPSEIVAGITDVSRRIGATPFTVCLTALFDVGYELFGTDDLVIGTPAAGRQRTEFNYLIGNFISLVGIRMASSETQSFAQRVTKVRERTTAAMENQDFQYDQVMEMIGAEPDDDRFPLTTIFLSLVEVTDDLPQFPVYRELGCEVKFDLMGYLKRRGDGLWLEFQTRRELLSRTQLEHWRERFLHVLAHGLHETRGGS</sequence>
<dbReference type="InterPro" id="IPR023213">
    <property type="entry name" value="CAT-like_dom_sf"/>
</dbReference>
<evidence type="ECO:0000256" key="1">
    <source>
        <dbReference type="ARBA" id="ARBA00001957"/>
    </source>
</evidence>
<dbReference type="GO" id="GO:0031177">
    <property type="term" value="F:phosphopantetheine binding"/>
    <property type="evidence" value="ECO:0007669"/>
    <property type="project" value="TreeGrafter"/>
</dbReference>
<dbReference type="Pfam" id="PF00501">
    <property type="entry name" value="AMP-binding"/>
    <property type="match status" value="1"/>
</dbReference>
<evidence type="ECO:0000313" key="4">
    <source>
        <dbReference type="EMBL" id="PPI15206.1"/>
    </source>
</evidence>
<comment type="cofactor">
    <cofactor evidence="1">
        <name>pantetheine 4'-phosphate</name>
        <dbReference type="ChEBI" id="CHEBI:47942"/>
    </cofactor>
</comment>
<dbReference type="InterPro" id="IPR020845">
    <property type="entry name" value="AMP-binding_CS"/>
</dbReference>
<dbReference type="Proteomes" id="UP000237966">
    <property type="component" value="Unassembled WGS sequence"/>
</dbReference>
<dbReference type="GO" id="GO:0008610">
    <property type="term" value="P:lipid biosynthetic process"/>
    <property type="evidence" value="ECO:0007669"/>
    <property type="project" value="UniProtKB-ARBA"/>
</dbReference>
<dbReference type="InterPro" id="IPR000873">
    <property type="entry name" value="AMP-dep_synth/lig_dom"/>
</dbReference>
<dbReference type="PROSITE" id="PS00455">
    <property type="entry name" value="AMP_BINDING"/>
    <property type="match status" value="1"/>
</dbReference>
<dbReference type="InterPro" id="IPR001242">
    <property type="entry name" value="Condensation_dom"/>
</dbReference>
<gene>
    <name evidence="4" type="ORF">C5C51_05285</name>
</gene>
<dbReference type="Gene3D" id="3.30.559.10">
    <property type="entry name" value="Chloramphenicol acetyltransferase-like domain"/>
    <property type="match status" value="1"/>
</dbReference>
<accession>A0A2S5Y6W7</accession>
<dbReference type="InterPro" id="IPR042099">
    <property type="entry name" value="ANL_N_sf"/>
</dbReference>
<dbReference type="AlphaFoldDB" id="A0A2S5Y6W7"/>
<evidence type="ECO:0000259" key="3">
    <source>
        <dbReference type="PROSITE" id="PS50075"/>
    </source>
</evidence>
<dbReference type="PANTHER" id="PTHR45527">
    <property type="entry name" value="NONRIBOSOMAL PEPTIDE SYNTHETASE"/>
    <property type="match status" value="1"/>
</dbReference>
<dbReference type="GO" id="GO:0003824">
    <property type="term" value="F:catalytic activity"/>
    <property type="evidence" value="ECO:0007669"/>
    <property type="project" value="InterPro"/>
</dbReference>
<dbReference type="Gene3D" id="3.30.559.30">
    <property type="entry name" value="Nonribosomal peptide synthetase, condensation domain"/>
    <property type="match status" value="1"/>
</dbReference>
<protein>
    <submittedName>
        <fullName evidence="4">Non-ribosomal peptide synthetase</fullName>
    </submittedName>
</protein>
<dbReference type="SUPFAM" id="SSF52777">
    <property type="entry name" value="CoA-dependent acyltransferases"/>
    <property type="match status" value="2"/>
</dbReference>
<dbReference type="PROSITE" id="PS50075">
    <property type="entry name" value="CARRIER"/>
    <property type="match status" value="1"/>
</dbReference>
<dbReference type="RefSeq" id="WP_051210047.1">
    <property type="nucleotide sequence ID" value="NZ_CP037977.1"/>
</dbReference>
<dbReference type="CDD" id="cd05930">
    <property type="entry name" value="A_NRPS"/>
    <property type="match status" value="1"/>
</dbReference>
<dbReference type="Gene3D" id="1.10.1200.10">
    <property type="entry name" value="ACP-like"/>
    <property type="match status" value="1"/>
</dbReference>
<organism evidence="4 5">
    <name type="scientific">Rathayibacter toxicus</name>
    <dbReference type="NCBI Taxonomy" id="145458"/>
    <lineage>
        <taxon>Bacteria</taxon>
        <taxon>Bacillati</taxon>
        <taxon>Actinomycetota</taxon>
        <taxon>Actinomycetes</taxon>
        <taxon>Micrococcales</taxon>
        <taxon>Microbacteriaceae</taxon>
        <taxon>Rathayibacter</taxon>
    </lineage>
</organism>
<dbReference type="Gene3D" id="3.30.300.30">
    <property type="match status" value="1"/>
</dbReference>